<dbReference type="AlphaFoldDB" id="A0ABD0YE98"/>
<feature type="non-terminal residue" evidence="3">
    <location>
        <position position="1"/>
    </location>
</feature>
<dbReference type="SUPFAM" id="SSF52833">
    <property type="entry name" value="Thioredoxin-like"/>
    <property type="match status" value="1"/>
</dbReference>
<evidence type="ECO:0000313" key="3">
    <source>
        <dbReference type="EMBL" id="KAL1129641.1"/>
    </source>
</evidence>
<proteinExistence type="predicted"/>
<dbReference type="InterPro" id="IPR013766">
    <property type="entry name" value="Thioredoxin_domain"/>
</dbReference>
<dbReference type="PANTHER" id="PTHR21148">
    <property type="entry name" value="THIOREDOXIN DOMAIN-CONTAINING PROTEIN 9"/>
    <property type="match status" value="1"/>
</dbReference>
<gene>
    <name evidence="3" type="ORF">AAG570_012586</name>
</gene>
<dbReference type="EMBL" id="JBFDAA010000008">
    <property type="protein sequence ID" value="KAL1129641.1"/>
    <property type="molecule type" value="Genomic_DNA"/>
</dbReference>
<sequence>GHGKYEEIAEKDFFVIIKESDRIVLHFYRSETARCKIFDHHLKLLAPQHVETKFVKIDATKCPFLTGRLQVNVLPTLLIVINTEVKGRLIGFSELGNIDDFSTEMLRWKLGQLAVINYDGDLFNPPDMKKPEKKFCSRIRGSKYNDSDSDSD</sequence>
<feature type="domain" description="Thioredoxin" evidence="2">
    <location>
        <begin position="7"/>
        <end position="99"/>
    </location>
</feature>
<keyword evidence="4" id="KW-1185">Reference proteome</keyword>
<name>A0ABD0YE98_9HEMI</name>
<dbReference type="Pfam" id="PF00085">
    <property type="entry name" value="Thioredoxin"/>
    <property type="match status" value="1"/>
</dbReference>
<evidence type="ECO:0000259" key="2">
    <source>
        <dbReference type="Pfam" id="PF00085"/>
    </source>
</evidence>
<dbReference type="Gene3D" id="3.40.30.10">
    <property type="entry name" value="Glutaredoxin"/>
    <property type="match status" value="1"/>
</dbReference>
<dbReference type="InterPro" id="IPR036249">
    <property type="entry name" value="Thioredoxin-like_sf"/>
</dbReference>
<reference evidence="3 4" key="1">
    <citation type="submission" date="2024-07" db="EMBL/GenBank/DDBJ databases">
        <title>Chromosome-level genome assembly of the water stick insect Ranatra chinensis (Heteroptera: Nepidae).</title>
        <authorList>
            <person name="Liu X."/>
        </authorList>
    </citation>
    <scope>NUCLEOTIDE SEQUENCE [LARGE SCALE GENOMIC DNA]</scope>
    <source>
        <strain evidence="3">Cailab_2021Rc</strain>
        <tissue evidence="3">Muscle</tissue>
    </source>
</reference>
<protein>
    <recommendedName>
        <fullName evidence="1">Thioredoxin domain-containing protein 9</fullName>
    </recommendedName>
</protein>
<dbReference type="CDD" id="cd02989">
    <property type="entry name" value="Phd_like_TxnDC9"/>
    <property type="match status" value="1"/>
</dbReference>
<evidence type="ECO:0000313" key="4">
    <source>
        <dbReference type="Proteomes" id="UP001558652"/>
    </source>
</evidence>
<comment type="caution">
    <text evidence="3">The sequence shown here is derived from an EMBL/GenBank/DDBJ whole genome shotgun (WGS) entry which is preliminary data.</text>
</comment>
<organism evidence="3 4">
    <name type="scientific">Ranatra chinensis</name>
    <dbReference type="NCBI Taxonomy" id="642074"/>
    <lineage>
        <taxon>Eukaryota</taxon>
        <taxon>Metazoa</taxon>
        <taxon>Ecdysozoa</taxon>
        <taxon>Arthropoda</taxon>
        <taxon>Hexapoda</taxon>
        <taxon>Insecta</taxon>
        <taxon>Pterygota</taxon>
        <taxon>Neoptera</taxon>
        <taxon>Paraneoptera</taxon>
        <taxon>Hemiptera</taxon>
        <taxon>Heteroptera</taxon>
        <taxon>Panheteroptera</taxon>
        <taxon>Nepomorpha</taxon>
        <taxon>Nepidae</taxon>
        <taxon>Ranatrinae</taxon>
        <taxon>Ranatra</taxon>
    </lineage>
</organism>
<evidence type="ECO:0000256" key="1">
    <source>
        <dbReference type="ARBA" id="ARBA00026148"/>
    </source>
</evidence>
<accession>A0ABD0YE98</accession>
<dbReference type="Proteomes" id="UP001558652">
    <property type="component" value="Unassembled WGS sequence"/>
</dbReference>